<dbReference type="Pfam" id="PF12079">
    <property type="entry name" value="DUF3558"/>
    <property type="match status" value="1"/>
</dbReference>
<reference evidence="3 4" key="1">
    <citation type="submission" date="2020-07" db="EMBL/GenBank/DDBJ databases">
        <title>Sequencing the genomes of 1000 actinobacteria strains.</title>
        <authorList>
            <person name="Klenk H.-P."/>
        </authorList>
    </citation>
    <scope>NUCLEOTIDE SEQUENCE [LARGE SCALE GENOMIC DNA]</scope>
    <source>
        <strain evidence="3 4">DSM 44065</strain>
    </source>
</reference>
<evidence type="ECO:0008006" key="5">
    <source>
        <dbReference type="Google" id="ProtNLM"/>
    </source>
</evidence>
<evidence type="ECO:0000313" key="3">
    <source>
        <dbReference type="EMBL" id="NYI83301.1"/>
    </source>
</evidence>
<dbReference type="Proteomes" id="UP000587002">
    <property type="component" value="Unassembled WGS sequence"/>
</dbReference>
<comment type="caution">
    <text evidence="3">The sequence shown here is derived from an EMBL/GenBank/DDBJ whole genome shotgun (WGS) entry which is preliminary data.</text>
</comment>
<dbReference type="PROSITE" id="PS51257">
    <property type="entry name" value="PROKAR_LIPOPROTEIN"/>
    <property type="match status" value="1"/>
</dbReference>
<gene>
    <name evidence="3" type="ORF">HNR68_001931</name>
</gene>
<feature type="compositionally biased region" description="Polar residues" evidence="1">
    <location>
        <begin position="32"/>
        <end position="43"/>
    </location>
</feature>
<dbReference type="EMBL" id="JACCFJ010000001">
    <property type="protein sequence ID" value="NYI83301.1"/>
    <property type="molecule type" value="Genomic_DNA"/>
</dbReference>
<sequence length="186" mass="19554">MKRSAVVGASLVVTSLLAACGSQSPDPGGEQTPHTAQAPSGPQITDPRDAAALAPCDLLPAEAATSLGFDPEGQDESDPTRRACAWRSQDGRDSLGLRTLPDRSLSSYLDNTTQYTDFQELTIAGHPAVRANRNDPGELGDCDIFLATKDDQVLASMASRHDPDNDPCGLARHALEIVVPHLPTAG</sequence>
<protein>
    <recommendedName>
        <fullName evidence="5">DUF3558 domain-containing protein</fullName>
    </recommendedName>
</protein>
<feature type="region of interest" description="Disordered" evidence="1">
    <location>
        <begin position="66"/>
        <end position="88"/>
    </location>
</feature>
<evidence type="ECO:0000313" key="4">
    <source>
        <dbReference type="Proteomes" id="UP000587002"/>
    </source>
</evidence>
<organism evidence="3 4">
    <name type="scientific">Saccharopolyspora hordei</name>
    <dbReference type="NCBI Taxonomy" id="1838"/>
    <lineage>
        <taxon>Bacteria</taxon>
        <taxon>Bacillati</taxon>
        <taxon>Actinomycetota</taxon>
        <taxon>Actinomycetes</taxon>
        <taxon>Pseudonocardiales</taxon>
        <taxon>Pseudonocardiaceae</taxon>
        <taxon>Saccharopolyspora</taxon>
    </lineage>
</organism>
<dbReference type="AlphaFoldDB" id="A0A853AQW4"/>
<proteinExistence type="predicted"/>
<feature type="signal peptide" evidence="2">
    <location>
        <begin position="1"/>
        <end position="18"/>
    </location>
</feature>
<name>A0A853AQW4_9PSEU</name>
<evidence type="ECO:0000256" key="1">
    <source>
        <dbReference type="SAM" id="MobiDB-lite"/>
    </source>
</evidence>
<dbReference type="RefSeq" id="WP_179719677.1">
    <property type="nucleotide sequence ID" value="NZ_BAABFH010000001.1"/>
</dbReference>
<keyword evidence="4" id="KW-1185">Reference proteome</keyword>
<accession>A0A853AQW4</accession>
<evidence type="ECO:0000256" key="2">
    <source>
        <dbReference type="SAM" id="SignalP"/>
    </source>
</evidence>
<keyword evidence="2" id="KW-0732">Signal</keyword>
<feature type="region of interest" description="Disordered" evidence="1">
    <location>
        <begin position="19"/>
        <end position="50"/>
    </location>
</feature>
<feature type="chain" id="PRO_5039151583" description="DUF3558 domain-containing protein" evidence="2">
    <location>
        <begin position="19"/>
        <end position="186"/>
    </location>
</feature>
<dbReference type="InterPro" id="IPR024520">
    <property type="entry name" value="DUF3558"/>
</dbReference>